<organism evidence="2 3">
    <name type="scientific">Blautia faecis</name>
    <dbReference type="NCBI Taxonomy" id="871665"/>
    <lineage>
        <taxon>Bacteria</taxon>
        <taxon>Bacillati</taxon>
        <taxon>Bacillota</taxon>
        <taxon>Clostridia</taxon>
        <taxon>Lachnospirales</taxon>
        <taxon>Lachnospiraceae</taxon>
        <taxon>Blautia</taxon>
    </lineage>
</organism>
<protein>
    <submittedName>
        <fullName evidence="2">MBL fold metallo-hydrolase</fullName>
    </submittedName>
</protein>
<evidence type="ECO:0000259" key="1">
    <source>
        <dbReference type="SMART" id="SM00849"/>
    </source>
</evidence>
<dbReference type="Gene3D" id="3.60.15.10">
    <property type="entry name" value="Ribonuclease Z/Hydroxyacylglutathione hydrolase-like"/>
    <property type="match status" value="1"/>
</dbReference>
<dbReference type="InterPro" id="IPR050855">
    <property type="entry name" value="NDM-1-like"/>
</dbReference>
<dbReference type="PANTHER" id="PTHR42951">
    <property type="entry name" value="METALLO-BETA-LACTAMASE DOMAIN-CONTAINING"/>
    <property type="match status" value="1"/>
</dbReference>
<comment type="caution">
    <text evidence="2">The sequence shown here is derived from an EMBL/GenBank/DDBJ whole genome shotgun (WGS) entry which is preliminary data.</text>
</comment>
<reference evidence="2 3" key="1">
    <citation type="journal article" date="2020" name="Cell Host Microbe">
        <title>Functional and Genomic Variation between Human-Derived Isolates of Lachnospiraceae Reveals Inter- and Intra-Species Diversity.</title>
        <authorList>
            <person name="Sorbara M.T."/>
            <person name="Littmann E.R."/>
            <person name="Fontana E."/>
            <person name="Moody T.U."/>
            <person name="Kohout C.E."/>
            <person name="Gjonbalaj M."/>
            <person name="Eaton V."/>
            <person name="Seok R."/>
            <person name="Leiner I.M."/>
            <person name="Pamer E.G."/>
        </authorList>
    </citation>
    <scope>NUCLEOTIDE SEQUENCE [LARGE SCALE GENOMIC DNA]</scope>
    <source>
        <strain evidence="2 3">MSK.17.74</strain>
    </source>
</reference>
<evidence type="ECO:0000313" key="2">
    <source>
        <dbReference type="EMBL" id="NSG87482.1"/>
    </source>
</evidence>
<gene>
    <name evidence="2" type="ORF">G5B17_19205</name>
</gene>
<dbReference type="Proteomes" id="UP001644719">
    <property type="component" value="Unassembled WGS sequence"/>
</dbReference>
<proteinExistence type="predicted"/>
<keyword evidence="3" id="KW-1185">Reference proteome</keyword>
<name>A0ABX2HBC8_9FIRM</name>
<dbReference type="Pfam" id="PF00753">
    <property type="entry name" value="Lactamase_B"/>
    <property type="match status" value="1"/>
</dbReference>
<evidence type="ECO:0000313" key="3">
    <source>
        <dbReference type="Proteomes" id="UP001644719"/>
    </source>
</evidence>
<dbReference type="RefSeq" id="WP_148461072.1">
    <property type="nucleotide sequence ID" value="NZ_JAAITS010000080.1"/>
</dbReference>
<accession>A0ABX2HBC8</accession>
<dbReference type="InterPro" id="IPR001279">
    <property type="entry name" value="Metallo-B-lactamas"/>
</dbReference>
<sequence>MDNINLQRIEGYTVQLVAEDVWAIDEFGADIIYLVKGEKSAAVIDTGSGFGNLKKVIETLTDLPYVVLNTHGHLDHVGGNHEFGKAYLSEKDFKMADTEKLRSGWKHYVEKTKKEPGFYGTEYIIEGREPGDFQMLPLSEHQIFDLGGRSLEVLFTPGHTPGSVVFLDRKNKFLFAGDSVVSTPILIFDTYSSTVKEYAEGLKKLDKEDFELIFPGHFLRPIGKAILHDLITCADKIVEGTAKPEPIDFSHMSSEPAFLFKYGKGNIAYNDKHIC</sequence>
<dbReference type="SUPFAM" id="SSF56281">
    <property type="entry name" value="Metallo-hydrolase/oxidoreductase"/>
    <property type="match status" value="1"/>
</dbReference>
<dbReference type="SMART" id="SM00849">
    <property type="entry name" value="Lactamase_B"/>
    <property type="match status" value="1"/>
</dbReference>
<dbReference type="InterPro" id="IPR036866">
    <property type="entry name" value="RibonucZ/Hydroxyglut_hydro"/>
</dbReference>
<feature type="domain" description="Metallo-beta-lactamase" evidence="1">
    <location>
        <begin position="29"/>
        <end position="217"/>
    </location>
</feature>
<dbReference type="PANTHER" id="PTHR42951:SF22">
    <property type="entry name" value="METALLO BETA-LACTAMASE SUPERFAMILY LIPOPROTEIN"/>
    <property type="match status" value="1"/>
</dbReference>
<dbReference type="EMBL" id="JAAITS010000080">
    <property type="protein sequence ID" value="NSG87482.1"/>
    <property type="molecule type" value="Genomic_DNA"/>
</dbReference>